<keyword evidence="3" id="KW-1185">Reference proteome</keyword>
<comment type="caution">
    <text evidence="2">The sequence shown here is derived from an EMBL/GenBank/DDBJ whole genome shotgun (WGS) entry which is preliminary data.</text>
</comment>
<name>A0ABW4LPB4_9BACI</name>
<proteinExistence type="predicted"/>
<feature type="signal peptide" evidence="1">
    <location>
        <begin position="1"/>
        <end position="17"/>
    </location>
</feature>
<keyword evidence="1" id="KW-0732">Signal</keyword>
<dbReference type="PROSITE" id="PS51257">
    <property type="entry name" value="PROKAR_LIPOPROTEIN"/>
    <property type="match status" value="1"/>
</dbReference>
<dbReference type="RefSeq" id="WP_377928007.1">
    <property type="nucleotide sequence ID" value="NZ_JBHUEM010000011.1"/>
</dbReference>
<evidence type="ECO:0008006" key="4">
    <source>
        <dbReference type="Google" id="ProtNLM"/>
    </source>
</evidence>
<organism evidence="2 3">
    <name type="scientific">Bacillus salitolerans</name>
    <dbReference type="NCBI Taxonomy" id="1437434"/>
    <lineage>
        <taxon>Bacteria</taxon>
        <taxon>Bacillati</taxon>
        <taxon>Bacillota</taxon>
        <taxon>Bacilli</taxon>
        <taxon>Bacillales</taxon>
        <taxon>Bacillaceae</taxon>
        <taxon>Bacillus</taxon>
    </lineage>
</organism>
<dbReference type="EMBL" id="JBHUEM010000011">
    <property type="protein sequence ID" value="MFD1736832.1"/>
    <property type="molecule type" value="Genomic_DNA"/>
</dbReference>
<sequence>MKRLLLVGIMFSILALAACQQPVGEISVETEVEPLTTVDAQLQDDQVVTKNYQGYINVVTKMDDTDFKKITKLVVRDIQFADSEIGIPVVYRFNPELTEDDIRAIYVATMNGNVNTSYEYLQDDFTDYGLEKTEKGEYTTKLQYIILQAPAETQDLSNEVSFIMEYHFEDETVKEKELKVEL</sequence>
<dbReference type="Proteomes" id="UP001597214">
    <property type="component" value="Unassembled WGS sequence"/>
</dbReference>
<accession>A0ABW4LPB4</accession>
<protein>
    <recommendedName>
        <fullName evidence="4">DUF5067 domain-containing protein</fullName>
    </recommendedName>
</protein>
<gene>
    <name evidence="2" type="ORF">ACFSCX_09655</name>
</gene>
<feature type="chain" id="PRO_5046126095" description="DUF5067 domain-containing protein" evidence="1">
    <location>
        <begin position="18"/>
        <end position="182"/>
    </location>
</feature>
<evidence type="ECO:0000256" key="1">
    <source>
        <dbReference type="SAM" id="SignalP"/>
    </source>
</evidence>
<reference evidence="3" key="1">
    <citation type="journal article" date="2019" name="Int. J. Syst. Evol. Microbiol.">
        <title>The Global Catalogue of Microorganisms (GCM) 10K type strain sequencing project: providing services to taxonomists for standard genome sequencing and annotation.</title>
        <authorList>
            <consortium name="The Broad Institute Genomics Platform"/>
            <consortium name="The Broad Institute Genome Sequencing Center for Infectious Disease"/>
            <person name="Wu L."/>
            <person name="Ma J."/>
        </authorList>
    </citation>
    <scope>NUCLEOTIDE SEQUENCE [LARGE SCALE GENOMIC DNA]</scope>
    <source>
        <strain evidence="3">CCUG 49339</strain>
    </source>
</reference>
<evidence type="ECO:0000313" key="3">
    <source>
        <dbReference type="Proteomes" id="UP001597214"/>
    </source>
</evidence>
<evidence type="ECO:0000313" key="2">
    <source>
        <dbReference type="EMBL" id="MFD1736832.1"/>
    </source>
</evidence>